<feature type="chain" id="PRO_5047214504" evidence="1">
    <location>
        <begin position="21"/>
        <end position="181"/>
    </location>
</feature>
<dbReference type="EMBL" id="JAKIKT010000001">
    <property type="protein sequence ID" value="MCL2912735.1"/>
    <property type="molecule type" value="Genomic_DNA"/>
</dbReference>
<accession>A0ABT0N318</accession>
<proteinExistence type="predicted"/>
<dbReference type="RefSeq" id="WP_249247554.1">
    <property type="nucleotide sequence ID" value="NZ_JAKIKT010000001.1"/>
</dbReference>
<evidence type="ECO:0000313" key="3">
    <source>
        <dbReference type="EMBL" id="MCL2912735.1"/>
    </source>
</evidence>
<keyword evidence="1" id="KW-0732">Signal</keyword>
<evidence type="ECO:0000313" key="4">
    <source>
        <dbReference type="Proteomes" id="UP001202831"/>
    </source>
</evidence>
<dbReference type="InterPro" id="IPR025411">
    <property type="entry name" value="DUF4136"/>
</dbReference>
<keyword evidence="4" id="KW-1185">Reference proteome</keyword>
<organism evidence="3 4">
    <name type="scientific">Shewanella corallii</name>
    <dbReference type="NCBI Taxonomy" id="560080"/>
    <lineage>
        <taxon>Bacteria</taxon>
        <taxon>Pseudomonadati</taxon>
        <taxon>Pseudomonadota</taxon>
        <taxon>Gammaproteobacteria</taxon>
        <taxon>Alteromonadales</taxon>
        <taxon>Shewanellaceae</taxon>
        <taxon>Shewanella</taxon>
    </lineage>
</organism>
<sequence>MKCRQLFAILLSATLLSACAGKPPRTDYAVDFDFSRLENFTMLPAPASDDPISAERISNQISRDLQNKGFKDYPRAPDFLVGFSLSTGDKPDESNVSIGLGTGSWGRSGGISVGTAVDLPTSKNVKEQEVDIRIYDPSRRLIWRGTDSYDFKDGGEKKATAAQKTVDKILAQFPPQPENAK</sequence>
<dbReference type="Proteomes" id="UP001202831">
    <property type="component" value="Unassembled WGS sequence"/>
</dbReference>
<gene>
    <name evidence="3" type="ORF">L2725_02880</name>
</gene>
<evidence type="ECO:0000259" key="2">
    <source>
        <dbReference type="Pfam" id="PF13590"/>
    </source>
</evidence>
<dbReference type="Gene3D" id="3.30.160.670">
    <property type="match status" value="1"/>
</dbReference>
<dbReference type="Pfam" id="PF13590">
    <property type="entry name" value="DUF4136"/>
    <property type="match status" value="1"/>
</dbReference>
<name>A0ABT0N318_9GAMM</name>
<evidence type="ECO:0000256" key="1">
    <source>
        <dbReference type="SAM" id="SignalP"/>
    </source>
</evidence>
<dbReference type="PROSITE" id="PS51257">
    <property type="entry name" value="PROKAR_LIPOPROTEIN"/>
    <property type="match status" value="1"/>
</dbReference>
<feature type="domain" description="DUF4136" evidence="2">
    <location>
        <begin position="25"/>
        <end position="175"/>
    </location>
</feature>
<feature type="signal peptide" evidence="1">
    <location>
        <begin position="1"/>
        <end position="20"/>
    </location>
</feature>
<reference evidence="3 4" key="1">
    <citation type="submission" date="2022-01" db="EMBL/GenBank/DDBJ databases">
        <title>Whole genome-based taxonomy of the Shewanellaceae.</title>
        <authorList>
            <person name="Martin-Rodriguez A.J."/>
        </authorList>
    </citation>
    <scope>NUCLEOTIDE SEQUENCE [LARGE SCALE GENOMIC DNA]</scope>
    <source>
        <strain evidence="3 4">DSM 21332</strain>
    </source>
</reference>
<protein>
    <submittedName>
        <fullName evidence="3">DUF4136 domain-containing protein</fullName>
    </submittedName>
</protein>
<comment type="caution">
    <text evidence="3">The sequence shown here is derived from an EMBL/GenBank/DDBJ whole genome shotgun (WGS) entry which is preliminary data.</text>
</comment>